<name>A0A2K3KIS6_TRIPR</name>
<feature type="non-terminal residue" evidence="1">
    <location>
        <position position="1"/>
    </location>
</feature>
<sequence length="56" mass="6466">GVRVVVVVGGDERVWWWCWFWRRRFAGSGFDCGGSMVALVVLVRLDVVVVRLARTW</sequence>
<reference evidence="1 2" key="2">
    <citation type="journal article" date="2017" name="Front. Plant Sci.">
        <title>Gene Classification and Mining of Molecular Markers Useful in Red Clover (Trifolium pratense) Breeding.</title>
        <authorList>
            <person name="Istvanek J."/>
            <person name="Dluhosova J."/>
            <person name="Dluhos P."/>
            <person name="Patkova L."/>
            <person name="Nedelnik J."/>
            <person name="Repkova J."/>
        </authorList>
    </citation>
    <scope>NUCLEOTIDE SEQUENCE [LARGE SCALE GENOMIC DNA]</scope>
    <source>
        <strain evidence="2">cv. Tatra</strain>
        <tissue evidence="1">Young leaves</tissue>
    </source>
</reference>
<gene>
    <name evidence="1" type="ORF">L195_g062927</name>
</gene>
<organism evidence="1 2">
    <name type="scientific">Trifolium pratense</name>
    <name type="common">Red clover</name>
    <dbReference type="NCBI Taxonomy" id="57577"/>
    <lineage>
        <taxon>Eukaryota</taxon>
        <taxon>Viridiplantae</taxon>
        <taxon>Streptophyta</taxon>
        <taxon>Embryophyta</taxon>
        <taxon>Tracheophyta</taxon>
        <taxon>Spermatophyta</taxon>
        <taxon>Magnoliopsida</taxon>
        <taxon>eudicotyledons</taxon>
        <taxon>Gunneridae</taxon>
        <taxon>Pentapetalae</taxon>
        <taxon>rosids</taxon>
        <taxon>fabids</taxon>
        <taxon>Fabales</taxon>
        <taxon>Fabaceae</taxon>
        <taxon>Papilionoideae</taxon>
        <taxon>50 kb inversion clade</taxon>
        <taxon>NPAAA clade</taxon>
        <taxon>Hologalegina</taxon>
        <taxon>IRL clade</taxon>
        <taxon>Trifolieae</taxon>
        <taxon>Trifolium</taxon>
    </lineage>
</organism>
<accession>A0A2K3KIS6</accession>
<dbReference type="Proteomes" id="UP000236291">
    <property type="component" value="Unassembled WGS sequence"/>
</dbReference>
<dbReference type="AlphaFoldDB" id="A0A2K3KIS6"/>
<evidence type="ECO:0000313" key="1">
    <source>
        <dbReference type="EMBL" id="PNX66163.1"/>
    </source>
</evidence>
<protein>
    <submittedName>
        <fullName evidence="1">Uncharacterized protein</fullName>
    </submittedName>
</protein>
<dbReference type="EMBL" id="ASHM01189819">
    <property type="protein sequence ID" value="PNX66163.1"/>
    <property type="molecule type" value="Genomic_DNA"/>
</dbReference>
<evidence type="ECO:0000313" key="2">
    <source>
        <dbReference type="Proteomes" id="UP000236291"/>
    </source>
</evidence>
<proteinExistence type="predicted"/>
<reference evidence="1 2" key="1">
    <citation type="journal article" date="2014" name="Am. J. Bot.">
        <title>Genome assembly and annotation for red clover (Trifolium pratense; Fabaceae).</title>
        <authorList>
            <person name="Istvanek J."/>
            <person name="Jaros M."/>
            <person name="Krenek A."/>
            <person name="Repkova J."/>
        </authorList>
    </citation>
    <scope>NUCLEOTIDE SEQUENCE [LARGE SCALE GENOMIC DNA]</scope>
    <source>
        <strain evidence="2">cv. Tatra</strain>
        <tissue evidence="1">Young leaves</tissue>
    </source>
</reference>
<comment type="caution">
    <text evidence="1">The sequence shown here is derived from an EMBL/GenBank/DDBJ whole genome shotgun (WGS) entry which is preliminary data.</text>
</comment>